<protein>
    <recommendedName>
        <fullName evidence="3">SH3 domain-containing protein</fullName>
    </recommendedName>
</protein>
<reference evidence="1" key="1">
    <citation type="submission" date="2023-08" db="EMBL/GenBank/DDBJ databases">
        <title>Draft sequence of the Babesia gibsoni genome.</title>
        <authorList>
            <person name="Yamagishi J.Y."/>
            <person name="Xuan X.X."/>
        </authorList>
    </citation>
    <scope>NUCLEOTIDE SEQUENCE</scope>
    <source>
        <strain evidence="1">Azabu</strain>
    </source>
</reference>
<dbReference type="Proteomes" id="UP001230268">
    <property type="component" value="Unassembled WGS sequence"/>
</dbReference>
<organism evidence="1 2">
    <name type="scientific">Babesia gibsoni</name>
    <dbReference type="NCBI Taxonomy" id="33632"/>
    <lineage>
        <taxon>Eukaryota</taxon>
        <taxon>Sar</taxon>
        <taxon>Alveolata</taxon>
        <taxon>Apicomplexa</taxon>
        <taxon>Aconoidasida</taxon>
        <taxon>Piroplasmida</taxon>
        <taxon>Babesiidae</taxon>
        <taxon>Babesia</taxon>
    </lineage>
</organism>
<comment type="caution">
    <text evidence="1">The sequence shown here is derived from an EMBL/GenBank/DDBJ whole genome shotgun (WGS) entry which is preliminary data.</text>
</comment>
<evidence type="ECO:0000313" key="1">
    <source>
        <dbReference type="EMBL" id="KAK1443186.1"/>
    </source>
</evidence>
<evidence type="ECO:0008006" key="3">
    <source>
        <dbReference type="Google" id="ProtNLM"/>
    </source>
</evidence>
<name>A0AAD8LQS4_BABGI</name>
<evidence type="ECO:0000313" key="2">
    <source>
        <dbReference type="Proteomes" id="UP001230268"/>
    </source>
</evidence>
<sequence length="364" mass="40771">MLEICPSLNSKWIHGTRSSVQPIDELPKMPRYTGDFDLNHNSPNTIDMKGQQVLINHNQRRKDIETASTSPGSISVNVDHPAGHAWNGTTIHGLKNAAGSFSIMTSVGGNQPWKTTQSDMVSNNCAATATTDECIETMRKRFAELHYRKSDNAEANHNNVHGDTSADRIMADIIANKGRRSSSFTGAASYTQGPMERTVSVRSGPIRTYESDTSYQDNDDGSYEEIEEYINDLKNKRQSNQKYPFDLSSPYNNKFVYKSGPLGFMAVFRDTESNELVRSNASTLPFTVFSDFKPSQQEENAIAVGTGDKVDIIARLNRWLYVRIAKSHSTQEVGKKGWIPEYALLEPEIFSRDLHHTTPNTHTR</sequence>
<keyword evidence="2" id="KW-1185">Reference proteome</keyword>
<dbReference type="EMBL" id="JAVEPI010000002">
    <property type="protein sequence ID" value="KAK1443186.1"/>
    <property type="molecule type" value="Genomic_DNA"/>
</dbReference>
<dbReference type="AlphaFoldDB" id="A0AAD8LQS4"/>
<accession>A0AAD8LQS4</accession>
<proteinExistence type="predicted"/>
<gene>
    <name evidence="1" type="ORF">BgAZ_200620</name>
</gene>